<dbReference type="EMBL" id="JAUEPP010000001">
    <property type="protein sequence ID" value="KAK3354792.1"/>
    <property type="molecule type" value="Genomic_DNA"/>
</dbReference>
<dbReference type="RefSeq" id="XP_062686170.1">
    <property type="nucleotide sequence ID" value="XM_062829267.1"/>
</dbReference>
<reference evidence="1" key="2">
    <citation type="submission" date="2023-06" db="EMBL/GenBank/DDBJ databases">
        <authorList>
            <consortium name="Lawrence Berkeley National Laboratory"/>
            <person name="Haridas S."/>
            <person name="Hensen N."/>
            <person name="Bonometti L."/>
            <person name="Westerberg I."/>
            <person name="Brannstrom I.O."/>
            <person name="Guillou S."/>
            <person name="Cros-Aarteil S."/>
            <person name="Calhoun S."/>
            <person name="Kuo A."/>
            <person name="Mondo S."/>
            <person name="Pangilinan J."/>
            <person name="Riley R."/>
            <person name="Labutti K."/>
            <person name="Andreopoulos B."/>
            <person name="Lipzen A."/>
            <person name="Chen C."/>
            <person name="Yanf M."/>
            <person name="Daum C."/>
            <person name="Ng V."/>
            <person name="Clum A."/>
            <person name="Steindorff A."/>
            <person name="Ohm R."/>
            <person name="Martin F."/>
            <person name="Silar P."/>
            <person name="Natvig D."/>
            <person name="Lalanne C."/>
            <person name="Gautier V."/>
            <person name="Ament-Velasquez S.L."/>
            <person name="Kruys A."/>
            <person name="Hutchinson M.I."/>
            <person name="Powell A.J."/>
            <person name="Barry K."/>
            <person name="Miller A.N."/>
            <person name="Grigoriev I.V."/>
            <person name="Debuchy R."/>
            <person name="Gladieux P."/>
            <person name="Thoren M.H."/>
            <person name="Johannesson H."/>
        </authorList>
    </citation>
    <scope>NUCLEOTIDE SEQUENCE</scope>
    <source>
        <strain evidence="1">CBS 560.94</strain>
    </source>
</reference>
<dbReference type="AlphaFoldDB" id="A0AAE0JNK1"/>
<organism evidence="1 2">
    <name type="scientific">Neurospora tetraspora</name>
    <dbReference type="NCBI Taxonomy" id="94610"/>
    <lineage>
        <taxon>Eukaryota</taxon>
        <taxon>Fungi</taxon>
        <taxon>Dikarya</taxon>
        <taxon>Ascomycota</taxon>
        <taxon>Pezizomycotina</taxon>
        <taxon>Sordariomycetes</taxon>
        <taxon>Sordariomycetidae</taxon>
        <taxon>Sordariales</taxon>
        <taxon>Sordariaceae</taxon>
        <taxon>Neurospora</taxon>
    </lineage>
</organism>
<evidence type="ECO:0000313" key="2">
    <source>
        <dbReference type="Proteomes" id="UP001278500"/>
    </source>
</evidence>
<proteinExistence type="predicted"/>
<sequence>MCHSAPAHACHYNMNKPEQQELVNRQGQGALVDFANLPGVRCPECLKKGTETWVIRGRACPVCRHECL</sequence>
<dbReference type="Proteomes" id="UP001278500">
    <property type="component" value="Unassembled WGS sequence"/>
</dbReference>
<reference evidence="1" key="1">
    <citation type="journal article" date="2023" name="Mol. Phylogenet. Evol.">
        <title>Genome-scale phylogeny and comparative genomics of the fungal order Sordariales.</title>
        <authorList>
            <person name="Hensen N."/>
            <person name="Bonometti L."/>
            <person name="Westerberg I."/>
            <person name="Brannstrom I.O."/>
            <person name="Guillou S."/>
            <person name="Cros-Aarteil S."/>
            <person name="Calhoun S."/>
            <person name="Haridas S."/>
            <person name="Kuo A."/>
            <person name="Mondo S."/>
            <person name="Pangilinan J."/>
            <person name="Riley R."/>
            <person name="LaButti K."/>
            <person name="Andreopoulos B."/>
            <person name="Lipzen A."/>
            <person name="Chen C."/>
            <person name="Yan M."/>
            <person name="Daum C."/>
            <person name="Ng V."/>
            <person name="Clum A."/>
            <person name="Steindorff A."/>
            <person name="Ohm R.A."/>
            <person name="Martin F."/>
            <person name="Silar P."/>
            <person name="Natvig D.O."/>
            <person name="Lalanne C."/>
            <person name="Gautier V."/>
            <person name="Ament-Velasquez S.L."/>
            <person name="Kruys A."/>
            <person name="Hutchinson M.I."/>
            <person name="Powell A.J."/>
            <person name="Barry K."/>
            <person name="Miller A.N."/>
            <person name="Grigoriev I.V."/>
            <person name="Debuchy R."/>
            <person name="Gladieux P."/>
            <person name="Hiltunen Thoren M."/>
            <person name="Johannesson H."/>
        </authorList>
    </citation>
    <scope>NUCLEOTIDE SEQUENCE</scope>
    <source>
        <strain evidence="1">CBS 560.94</strain>
    </source>
</reference>
<dbReference type="GeneID" id="87866421"/>
<accession>A0AAE0JNK1</accession>
<keyword evidence="2" id="KW-1185">Reference proteome</keyword>
<gene>
    <name evidence="1" type="ORF">B0H65DRAFT_544085</name>
</gene>
<evidence type="ECO:0000313" key="1">
    <source>
        <dbReference type="EMBL" id="KAK3354792.1"/>
    </source>
</evidence>
<protein>
    <submittedName>
        <fullName evidence="1">Uncharacterized protein</fullName>
    </submittedName>
</protein>
<name>A0AAE0JNK1_9PEZI</name>
<comment type="caution">
    <text evidence="1">The sequence shown here is derived from an EMBL/GenBank/DDBJ whole genome shotgun (WGS) entry which is preliminary data.</text>
</comment>